<sequence>WDQTVSHMPNRHVIALDMRGHGRSEDLMPFNWQSFGDDVTAFVRHLNLVRLIGTGHSMGGHSVLQAAVNEPARFSRLVLIDPVILPPEAYSGVNSEHHSWLNNEGEHPVARRKNFFDDVEAMYINFCGRGSFAVWEDKVLDDYCRYGLLPVEEGTGYRLACPPAIEAAIYMGSSGYNVVDRIRGIEMPVKVMRARARDHDRVEMDFSLSPTWDKLASCFKNGKDIHLPELTHFMPMQAPELVAAHILSHAFV</sequence>
<dbReference type="InterPro" id="IPR000073">
    <property type="entry name" value="AB_hydrolase_1"/>
</dbReference>
<evidence type="ECO:0000259" key="1">
    <source>
        <dbReference type="Pfam" id="PF00561"/>
    </source>
</evidence>
<proteinExistence type="predicted"/>
<dbReference type="PRINTS" id="PR00111">
    <property type="entry name" value="ABHYDROLASE"/>
</dbReference>
<dbReference type="Gene3D" id="3.40.50.1820">
    <property type="entry name" value="alpha/beta hydrolase"/>
    <property type="match status" value="1"/>
</dbReference>
<evidence type="ECO:0000313" key="2">
    <source>
        <dbReference type="EMBL" id="SVC48959.1"/>
    </source>
</evidence>
<dbReference type="EMBL" id="UINC01094051">
    <property type="protein sequence ID" value="SVC48959.1"/>
    <property type="molecule type" value="Genomic_DNA"/>
</dbReference>
<gene>
    <name evidence="2" type="ORF">METZ01_LOCUS301813</name>
</gene>
<accession>A0A382MJC8</accession>
<dbReference type="InterPro" id="IPR029058">
    <property type="entry name" value="AB_hydrolase_fold"/>
</dbReference>
<reference evidence="2" key="1">
    <citation type="submission" date="2018-05" db="EMBL/GenBank/DDBJ databases">
        <authorList>
            <person name="Lanie J.A."/>
            <person name="Ng W.-L."/>
            <person name="Kazmierczak K.M."/>
            <person name="Andrzejewski T.M."/>
            <person name="Davidsen T.M."/>
            <person name="Wayne K.J."/>
            <person name="Tettelin H."/>
            <person name="Glass J.I."/>
            <person name="Rusch D."/>
            <person name="Podicherti R."/>
            <person name="Tsui H.-C.T."/>
            <person name="Winkler M.E."/>
        </authorList>
    </citation>
    <scope>NUCLEOTIDE SEQUENCE</scope>
</reference>
<protein>
    <recommendedName>
        <fullName evidence="1">AB hydrolase-1 domain-containing protein</fullName>
    </recommendedName>
</protein>
<dbReference type="PANTHER" id="PTHR43798">
    <property type="entry name" value="MONOACYLGLYCEROL LIPASE"/>
    <property type="match status" value="1"/>
</dbReference>
<feature type="domain" description="AB hydrolase-1" evidence="1">
    <location>
        <begin position="11"/>
        <end position="91"/>
    </location>
</feature>
<feature type="non-terminal residue" evidence="2">
    <location>
        <position position="1"/>
    </location>
</feature>
<organism evidence="2">
    <name type="scientific">marine metagenome</name>
    <dbReference type="NCBI Taxonomy" id="408172"/>
    <lineage>
        <taxon>unclassified sequences</taxon>
        <taxon>metagenomes</taxon>
        <taxon>ecological metagenomes</taxon>
    </lineage>
</organism>
<dbReference type="AlphaFoldDB" id="A0A382MJC8"/>
<dbReference type="SUPFAM" id="SSF53474">
    <property type="entry name" value="alpha/beta-Hydrolases"/>
    <property type="match status" value="1"/>
</dbReference>
<name>A0A382MJC8_9ZZZZ</name>
<dbReference type="InterPro" id="IPR050266">
    <property type="entry name" value="AB_hydrolase_sf"/>
</dbReference>
<dbReference type="Pfam" id="PF00561">
    <property type="entry name" value="Abhydrolase_1"/>
    <property type="match status" value="1"/>
</dbReference>